<sequence length="37" mass="4751">FTKEYKIQLYFRRQKWMELMWGDADYHRELVAQKLEV</sequence>
<gene>
    <name evidence="1" type="ORF">LCGC14_2314260</name>
</gene>
<feature type="non-terminal residue" evidence="1">
    <location>
        <position position="1"/>
    </location>
</feature>
<evidence type="ECO:0000313" key="1">
    <source>
        <dbReference type="EMBL" id="KKL49561.1"/>
    </source>
</evidence>
<protein>
    <submittedName>
        <fullName evidence="1">Uncharacterized protein</fullName>
    </submittedName>
</protein>
<proteinExistence type="predicted"/>
<reference evidence="1" key="1">
    <citation type="journal article" date="2015" name="Nature">
        <title>Complex archaea that bridge the gap between prokaryotes and eukaryotes.</title>
        <authorList>
            <person name="Spang A."/>
            <person name="Saw J.H."/>
            <person name="Jorgensen S.L."/>
            <person name="Zaremba-Niedzwiedzka K."/>
            <person name="Martijn J."/>
            <person name="Lind A.E."/>
            <person name="van Eijk R."/>
            <person name="Schleper C."/>
            <person name="Guy L."/>
            <person name="Ettema T.J."/>
        </authorList>
    </citation>
    <scope>NUCLEOTIDE SEQUENCE</scope>
</reference>
<accession>A0A0F9D7B2</accession>
<name>A0A0F9D7B2_9ZZZZ</name>
<organism evidence="1">
    <name type="scientific">marine sediment metagenome</name>
    <dbReference type="NCBI Taxonomy" id="412755"/>
    <lineage>
        <taxon>unclassified sequences</taxon>
        <taxon>metagenomes</taxon>
        <taxon>ecological metagenomes</taxon>
    </lineage>
</organism>
<dbReference type="AlphaFoldDB" id="A0A0F9D7B2"/>
<comment type="caution">
    <text evidence="1">The sequence shown here is derived from an EMBL/GenBank/DDBJ whole genome shotgun (WGS) entry which is preliminary data.</text>
</comment>
<dbReference type="EMBL" id="LAZR01032915">
    <property type="protein sequence ID" value="KKL49561.1"/>
    <property type="molecule type" value="Genomic_DNA"/>
</dbReference>